<accession>A0A183KIG5</accession>
<proteinExistence type="predicted"/>
<sequence>NIVYTQIRKFHSSSYFHRFHLTAIFVKLAVVHQRMDHNLQSIHEYQPSLNLKV</sequence>
<reference evidence="1" key="1">
    <citation type="submission" date="2016-06" db="UniProtKB">
        <authorList>
            <consortium name="WormBaseParasite"/>
        </authorList>
    </citation>
    <scope>IDENTIFICATION</scope>
</reference>
<protein>
    <submittedName>
        <fullName evidence="1">Ovule protein</fullName>
    </submittedName>
</protein>
<dbReference type="WBParaSite" id="SCUD_0001482301-mRNA-1">
    <property type="protein sequence ID" value="SCUD_0001482301-mRNA-1"/>
    <property type="gene ID" value="SCUD_0001482301"/>
</dbReference>
<name>A0A183KIG5_9TREM</name>
<dbReference type="AlphaFoldDB" id="A0A183KIG5"/>
<evidence type="ECO:0000313" key="1">
    <source>
        <dbReference type="WBParaSite" id="SCUD_0001482301-mRNA-1"/>
    </source>
</evidence>
<organism evidence="1">
    <name type="scientific">Schistosoma curassoni</name>
    <dbReference type="NCBI Taxonomy" id="6186"/>
    <lineage>
        <taxon>Eukaryota</taxon>
        <taxon>Metazoa</taxon>
        <taxon>Spiralia</taxon>
        <taxon>Lophotrochozoa</taxon>
        <taxon>Platyhelminthes</taxon>
        <taxon>Trematoda</taxon>
        <taxon>Digenea</taxon>
        <taxon>Strigeidida</taxon>
        <taxon>Schistosomatoidea</taxon>
        <taxon>Schistosomatidae</taxon>
        <taxon>Schistosoma</taxon>
    </lineage>
</organism>